<proteinExistence type="predicted"/>
<feature type="compositionally biased region" description="Polar residues" evidence="1">
    <location>
        <begin position="403"/>
        <end position="417"/>
    </location>
</feature>
<evidence type="ECO:0000313" key="2">
    <source>
        <dbReference type="EMBL" id="SGY28949.1"/>
    </source>
</evidence>
<accession>A0A2X0M1C2</accession>
<feature type="compositionally biased region" description="Low complexity" evidence="1">
    <location>
        <begin position="19"/>
        <end position="35"/>
    </location>
</feature>
<gene>
    <name evidence="2" type="primary">BQ5605_C002g00991</name>
    <name evidence="2" type="ORF">BQ5605_C002G00991</name>
</gene>
<dbReference type="EMBL" id="FQNC01000041">
    <property type="protein sequence ID" value="SGY28949.1"/>
    <property type="molecule type" value="Genomic_DNA"/>
</dbReference>
<protein>
    <submittedName>
        <fullName evidence="2">BQ5605_C002g00991 protein</fullName>
    </submittedName>
</protein>
<dbReference type="AlphaFoldDB" id="A0A2X0M1C2"/>
<reference evidence="2 3" key="1">
    <citation type="submission" date="2016-11" db="EMBL/GenBank/DDBJ databases">
        <authorList>
            <person name="Jaros S."/>
            <person name="Januszkiewicz K."/>
            <person name="Wedrychowicz H."/>
        </authorList>
    </citation>
    <scope>NUCLEOTIDE SEQUENCE [LARGE SCALE GENOMIC DNA]</scope>
</reference>
<evidence type="ECO:0000256" key="1">
    <source>
        <dbReference type="SAM" id="MobiDB-lite"/>
    </source>
</evidence>
<name>A0A2X0M1C2_9BASI</name>
<keyword evidence="3" id="KW-1185">Reference proteome</keyword>
<evidence type="ECO:0000313" key="3">
    <source>
        <dbReference type="Proteomes" id="UP000249464"/>
    </source>
</evidence>
<feature type="region of interest" description="Disordered" evidence="1">
    <location>
        <begin position="1"/>
        <end position="40"/>
    </location>
</feature>
<feature type="region of interest" description="Disordered" evidence="1">
    <location>
        <begin position="366"/>
        <end position="417"/>
    </location>
</feature>
<sequence>MTVQAALPQESPSIGAPNADPAATEAVDAATDGAVSTTASPSDELFGGITFLPRETEIVGFRLDLDLGKQTESDAVAPRVRRGAPDWSGPVVSASTTHSAELMKRIDPEALLTLKIESSNGTSERSKAFQVRVVAMHEAHQNDKNMLEDQVAAPQVEAQLAALQARTDELVKVEETFEADNQETIIKAVEDCVAGAGPRPSDAAAVDEVDRTQVAEVKGGSTCCGVIQDFRNSARRTRRRPSACNIYRRRCWNAFDRRRQCRAKKRFGEQLAKQTTTRLSAERAQAQPDAKAATEAAIATATATATTSSAPAFAPKVDVDALFVGKLKELEAGRLASQQQAIQAAVTEALARQATENDAHVATQLQETRNNMPGRVHQKGHTDDGAQEGGRDQAQGVRRLAQRSRTNFSRRTGGSFA</sequence>
<organism evidence="2 3">
    <name type="scientific">Microbotryum silenes-dioicae</name>
    <dbReference type="NCBI Taxonomy" id="796604"/>
    <lineage>
        <taxon>Eukaryota</taxon>
        <taxon>Fungi</taxon>
        <taxon>Dikarya</taxon>
        <taxon>Basidiomycota</taxon>
        <taxon>Pucciniomycotina</taxon>
        <taxon>Microbotryomycetes</taxon>
        <taxon>Microbotryales</taxon>
        <taxon>Microbotryaceae</taxon>
        <taxon>Microbotryum</taxon>
    </lineage>
</organism>
<dbReference type="Proteomes" id="UP000249464">
    <property type="component" value="Unassembled WGS sequence"/>
</dbReference>